<dbReference type="AlphaFoldDB" id="A0A843UJQ0"/>
<organism evidence="1 2">
    <name type="scientific">Colocasia esculenta</name>
    <name type="common">Wild taro</name>
    <name type="synonym">Arum esculentum</name>
    <dbReference type="NCBI Taxonomy" id="4460"/>
    <lineage>
        <taxon>Eukaryota</taxon>
        <taxon>Viridiplantae</taxon>
        <taxon>Streptophyta</taxon>
        <taxon>Embryophyta</taxon>
        <taxon>Tracheophyta</taxon>
        <taxon>Spermatophyta</taxon>
        <taxon>Magnoliopsida</taxon>
        <taxon>Liliopsida</taxon>
        <taxon>Araceae</taxon>
        <taxon>Aroideae</taxon>
        <taxon>Colocasieae</taxon>
        <taxon>Colocasia</taxon>
    </lineage>
</organism>
<evidence type="ECO:0000313" key="1">
    <source>
        <dbReference type="EMBL" id="MQL83728.1"/>
    </source>
</evidence>
<dbReference type="EMBL" id="NMUH01000714">
    <property type="protein sequence ID" value="MQL83728.1"/>
    <property type="molecule type" value="Genomic_DNA"/>
</dbReference>
<name>A0A843UJQ0_COLES</name>
<protein>
    <submittedName>
        <fullName evidence="1">Uncharacterized protein</fullName>
    </submittedName>
</protein>
<sequence length="154" mass="17318">MEVLQLVPKQILGISLTTKQPWSSLKQGAYNTEHPRWSSSLSRARRQPTSFTGSEANMLEQTPVWLYHQTQAGLLLFPGKKATHCFTSARDLHRLGGAPWIAKASPTPENPLCGREDRIWEEISASSWLGHGELLRLINPVREFICSTLEILIT</sequence>
<dbReference type="Proteomes" id="UP000652761">
    <property type="component" value="Unassembled WGS sequence"/>
</dbReference>
<reference evidence="1" key="1">
    <citation type="submission" date="2017-07" db="EMBL/GenBank/DDBJ databases">
        <title>Taro Niue Genome Assembly and Annotation.</title>
        <authorList>
            <person name="Atibalentja N."/>
            <person name="Keating K."/>
            <person name="Fields C.J."/>
        </authorList>
    </citation>
    <scope>NUCLEOTIDE SEQUENCE</scope>
    <source>
        <strain evidence="1">Niue_2</strain>
        <tissue evidence="1">Leaf</tissue>
    </source>
</reference>
<proteinExistence type="predicted"/>
<evidence type="ECO:0000313" key="2">
    <source>
        <dbReference type="Proteomes" id="UP000652761"/>
    </source>
</evidence>
<gene>
    <name evidence="1" type="ORF">Taro_016225</name>
</gene>
<accession>A0A843UJQ0</accession>
<keyword evidence="2" id="KW-1185">Reference proteome</keyword>
<comment type="caution">
    <text evidence="1">The sequence shown here is derived from an EMBL/GenBank/DDBJ whole genome shotgun (WGS) entry which is preliminary data.</text>
</comment>